<accession>A0A7M2X3K7</accession>
<evidence type="ECO:0000256" key="5">
    <source>
        <dbReference type="SAM" id="Phobius"/>
    </source>
</evidence>
<evidence type="ECO:0000256" key="1">
    <source>
        <dbReference type="ARBA" id="ARBA00004196"/>
    </source>
</evidence>
<evidence type="ECO:0000313" key="7">
    <source>
        <dbReference type="Proteomes" id="UP000593765"/>
    </source>
</evidence>
<sequence>MTTFAVPSEASMPDRSRKWLTVTILGMMAVVGVSAYYGRSYILPASSSGISDFKFYTVTPTEMQVKVFKDGELQALNSIEILSNVEAIATIVQIVKEGATVNAGDVLVELDSSAIRQKIEDTTLELQRAESDVAAARNTLAIQKSQNDANLEAGTVDVQLGKLAIQQYVDGTYPQDLYAAEIALKMAQIKLANKEDDFKQIKELYTKSFVNLADVKAAELDLETVRNDVSKAQGALTVLSKYTHPMTLAGKQSYLKQAEQKLARTKVENQNNLTKAETALETQETAKKIMERRLARYQEQLEYCTIKAPQSGLVVYNNTSSRDGGQPMQEGAQVRERQVMLRLPDTSSMKAVVRINESQVIRLTTSQRAVVRVTGIREPIGASVTRISPVSDSSSRYFSPDTREYPVELALDWTPPNLKPGIGVSVEILVDSIQNANVVPLASIYSAGPDTYVFEKAADGQSVKPKKVSIGVANETHVVIADGVQPGAHVLLLQAGQGRDLLEKNGIRPRVEDEPAVRKPEKAPGDALHPPSGGGPEATPGTGNGSGSGKSGTSNRRPGTGRPRPEGGASGGKSVSSIDAPAKPLKNASPKPTD</sequence>
<dbReference type="Gene3D" id="2.40.50.100">
    <property type="match status" value="1"/>
</dbReference>
<feature type="compositionally biased region" description="Gly residues" evidence="4">
    <location>
        <begin position="532"/>
        <end position="550"/>
    </location>
</feature>
<protein>
    <submittedName>
        <fullName evidence="6">HlyD family efflux transporter periplasmic adaptor subunit</fullName>
    </submittedName>
</protein>
<dbReference type="Gene3D" id="1.10.287.470">
    <property type="entry name" value="Helix hairpin bin"/>
    <property type="match status" value="1"/>
</dbReference>
<dbReference type="KEGG" id="hbs:IPV69_08355"/>
<evidence type="ECO:0000256" key="4">
    <source>
        <dbReference type="SAM" id="MobiDB-lite"/>
    </source>
</evidence>
<feature type="transmembrane region" description="Helical" evidence="5">
    <location>
        <begin position="19"/>
        <end position="38"/>
    </location>
</feature>
<keyword evidence="2 3" id="KW-0175">Coiled coil</keyword>
<gene>
    <name evidence="6" type="ORF">IPV69_08355</name>
</gene>
<dbReference type="PANTHER" id="PTHR32347">
    <property type="entry name" value="EFFLUX SYSTEM COMPONENT YKNX-RELATED"/>
    <property type="match status" value="1"/>
</dbReference>
<keyword evidence="7" id="KW-1185">Reference proteome</keyword>
<proteinExistence type="predicted"/>
<dbReference type="Proteomes" id="UP000593765">
    <property type="component" value="Chromosome"/>
</dbReference>
<feature type="compositionally biased region" description="Basic and acidic residues" evidence="4">
    <location>
        <begin position="504"/>
        <end position="524"/>
    </location>
</feature>
<name>A0A7M2X3K7_9BACT</name>
<feature type="compositionally biased region" description="Low complexity" evidence="4">
    <location>
        <begin position="551"/>
        <end position="562"/>
    </location>
</feature>
<dbReference type="RefSeq" id="WP_206294594.1">
    <property type="nucleotide sequence ID" value="NZ_CP063458.1"/>
</dbReference>
<comment type="subcellular location">
    <subcellularLocation>
        <location evidence="1">Cell envelope</location>
    </subcellularLocation>
</comment>
<dbReference type="EMBL" id="CP063458">
    <property type="protein sequence ID" value="QOV91350.1"/>
    <property type="molecule type" value="Genomic_DNA"/>
</dbReference>
<evidence type="ECO:0000256" key="2">
    <source>
        <dbReference type="ARBA" id="ARBA00023054"/>
    </source>
</evidence>
<feature type="coiled-coil region" evidence="3">
    <location>
        <begin position="112"/>
        <end position="146"/>
    </location>
</feature>
<organism evidence="6 7">
    <name type="scientific">Humisphaera borealis</name>
    <dbReference type="NCBI Taxonomy" id="2807512"/>
    <lineage>
        <taxon>Bacteria</taxon>
        <taxon>Pseudomonadati</taxon>
        <taxon>Planctomycetota</taxon>
        <taxon>Phycisphaerae</taxon>
        <taxon>Tepidisphaerales</taxon>
        <taxon>Tepidisphaeraceae</taxon>
        <taxon>Humisphaera</taxon>
    </lineage>
</organism>
<dbReference type="Gene3D" id="2.40.30.170">
    <property type="match status" value="1"/>
</dbReference>
<keyword evidence="5" id="KW-1133">Transmembrane helix</keyword>
<keyword evidence="5" id="KW-0472">Membrane</keyword>
<feature type="coiled-coil region" evidence="3">
    <location>
        <begin position="184"/>
        <end position="300"/>
    </location>
</feature>
<dbReference type="PANTHER" id="PTHR32347:SF23">
    <property type="entry name" value="BLL5650 PROTEIN"/>
    <property type="match status" value="1"/>
</dbReference>
<dbReference type="InterPro" id="IPR050465">
    <property type="entry name" value="UPF0194_transport"/>
</dbReference>
<keyword evidence="5" id="KW-0812">Transmembrane</keyword>
<evidence type="ECO:0000313" key="6">
    <source>
        <dbReference type="EMBL" id="QOV91350.1"/>
    </source>
</evidence>
<dbReference type="GO" id="GO:0030313">
    <property type="term" value="C:cell envelope"/>
    <property type="evidence" value="ECO:0007669"/>
    <property type="project" value="UniProtKB-SubCell"/>
</dbReference>
<reference evidence="6 7" key="1">
    <citation type="submission" date="2020-10" db="EMBL/GenBank/DDBJ databases">
        <title>Wide distribution of Phycisphaera-like planctomycetes from WD2101 soil group in peatlands and genome analysis of the first cultivated representative.</title>
        <authorList>
            <person name="Dedysh S.N."/>
            <person name="Beletsky A.V."/>
            <person name="Ivanova A."/>
            <person name="Kulichevskaya I.S."/>
            <person name="Suzina N.E."/>
            <person name="Philippov D.A."/>
            <person name="Rakitin A.L."/>
            <person name="Mardanov A.V."/>
            <person name="Ravin N.V."/>
        </authorList>
    </citation>
    <scope>NUCLEOTIDE SEQUENCE [LARGE SCALE GENOMIC DNA]</scope>
    <source>
        <strain evidence="6 7">M1803</strain>
    </source>
</reference>
<dbReference type="AlphaFoldDB" id="A0A7M2X3K7"/>
<evidence type="ECO:0000256" key="3">
    <source>
        <dbReference type="SAM" id="Coils"/>
    </source>
</evidence>
<feature type="region of interest" description="Disordered" evidence="4">
    <location>
        <begin position="504"/>
        <end position="594"/>
    </location>
</feature>
<dbReference type="Gene3D" id="2.40.420.20">
    <property type="match status" value="1"/>
</dbReference>